<keyword evidence="8" id="KW-0547">Nucleotide-binding</keyword>
<dbReference type="CDD" id="cd06223">
    <property type="entry name" value="PRTases_typeI"/>
    <property type="match status" value="1"/>
</dbReference>
<comment type="pathway">
    <text evidence="2">Pyrimidine metabolism; UMP biosynthesis via salvage pathway; UMP from uracil: step 1/1.</text>
</comment>
<name>A0A1F5Z0K5_9BACT</name>
<dbReference type="GO" id="GO:0004845">
    <property type="term" value="F:uracil phosphoribosyltransferase activity"/>
    <property type="evidence" value="ECO:0007669"/>
    <property type="project" value="UniProtKB-EC"/>
</dbReference>
<dbReference type="NCBIfam" id="NF001097">
    <property type="entry name" value="PRK00129.1"/>
    <property type="match status" value="1"/>
</dbReference>
<dbReference type="InterPro" id="IPR000836">
    <property type="entry name" value="PRTase_dom"/>
</dbReference>
<dbReference type="InterPro" id="IPR029057">
    <property type="entry name" value="PRTase-like"/>
</dbReference>
<protein>
    <recommendedName>
        <fullName evidence="4">uracil phosphoribosyltransferase</fullName>
        <ecNumber evidence="4">2.4.2.9</ecNumber>
    </recommendedName>
    <alternativeName>
        <fullName evidence="10">UMP pyrophosphorylase</fullName>
    </alternativeName>
</protein>
<feature type="domain" description="Phosphoribosyltransferase" evidence="11">
    <location>
        <begin position="14"/>
        <end position="211"/>
    </location>
</feature>
<keyword evidence="6" id="KW-0328">Glycosyltransferase</keyword>
<gene>
    <name evidence="12" type="ORF">A2777_02505</name>
</gene>
<comment type="caution">
    <text evidence="12">The sequence shown here is derived from an EMBL/GenBank/DDBJ whole genome shotgun (WGS) entry which is preliminary data.</text>
</comment>
<dbReference type="EMBL" id="MFJF01000020">
    <property type="protein sequence ID" value="OGG05988.1"/>
    <property type="molecule type" value="Genomic_DNA"/>
</dbReference>
<dbReference type="Gene3D" id="3.40.50.2020">
    <property type="match status" value="1"/>
</dbReference>
<evidence type="ECO:0000256" key="4">
    <source>
        <dbReference type="ARBA" id="ARBA00011894"/>
    </source>
</evidence>
<evidence type="ECO:0000256" key="10">
    <source>
        <dbReference type="ARBA" id="ARBA00031082"/>
    </source>
</evidence>
<evidence type="ECO:0000256" key="9">
    <source>
        <dbReference type="ARBA" id="ARBA00023134"/>
    </source>
</evidence>
<sequence length="212" mass="23596">MEQHSGNLIIATNIFVEHWLSVIRDKSTPTSIFRHYSDLLSREIITAIGEELDTERLSITTPLSIHKTKRIKEEMVIISILRSGIAMTGEALKLFPDSPVGIFGLVRDEKTAVALEYYWNLPLINNKKTVLIIDPMLATGGSIHHVIGKIIPKNPKKIIVAVIVAAPEGIEKILTDYPEVKIYSCSIDKKLNSKKFIVPGLGDFGDRYFGTG</sequence>
<organism evidence="12 13">
    <name type="scientific">Candidatus Gottesmanbacteria bacterium RIFCSPHIGHO2_01_FULL_40_15</name>
    <dbReference type="NCBI Taxonomy" id="1798376"/>
    <lineage>
        <taxon>Bacteria</taxon>
        <taxon>Candidatus Gottesmaniibacteriota</taxon>
    </lineage>
</organism>
<keyword evidence="7" id="KW-0808">Transferase</keyword>
<keyword evidence="9" id="KW-0342">GTP-binding</keyword>
<evidence type="ECO:0000256" key="6">
    <source>
        <dbReference type="ARBA" id="ARBA00022676"/>
    </source>
</evidence>
<evidence type="ECO:0000256" key="7">
    <source>
        <dbReference type="ARBA" id="ARBA00022679"/>
    </source>
</evidence>
<dbReference type="AlphaFoldDB" id="A0A1F5Z0K5"/>
<dbReference type="Pfam" id="PF14681">
    <property type="entry name" value="UPRTase"/>
    <property type="match status" value="1"/>
</dbReference>
<proteinExistence type="inferred from homology"/>
<evidence type="ECO:0000259" key="11">
    <source>
        <dbReference type="Pfam" id="PF14681"/>
    </source>
</evidence>
<dbReference type="FunFam" id="3.40.50.2020:FF:000023">
    <property type="entry name" value="Probable uracil phosphoribosyltransferase"/>
    <property type="match status" value="1"/>
</dbReference>
<evidence type="ECO:0000313" key="13">
    <source>
        <dbReference type="Proteomes" id="UP000177354"/>
    </source>
</evidence>
<comment type="similarity">
    <text evidence="3">Belongs to the UPRTase family.</text>
</comment>
<keyword evidence="5" id="KW-0021">Allosteric enzyme</keyword>
<comment type="cofactor">
    <cofactor evidence="1">
        <name>Mg(2+)</name>
        <dbReference type="ChEBI" id="CHEBI:18420"/>
    </cofactor>
</comment>
<evidence type="ECO:0000256" key="1">
    <source>
        <dbReference type="ARBA" id="ARBA00001946"/>
    </source>
</evidence>
<accession>A0A1F5Z0K5</accession>
<evidence type="ECO:0000313" key="12">
    <source>
        <dbReference type="EMBL" id="OGG05988.1"/>
    </source>
</evidence>
<evidence type="ECO:0000256" key="8">
    <source>
        <dbReference type="ARBA" id="ARBA00022741"/>
    </source>
</evidence>
<dbReference type="GO" id="GO:0005525">
    <property type="term" value="F:GTP binding"/>
    <property type="evidence" value="ECO:0007669"/>
    <property type="project" value="UniProtKB-KW"/>
</dbReference>
<reference evidence="12 13" key="1">
    <citation type="journal article" date="2016" name="Nat. Commun.">
        <title>Thousands of microbial genomes shed light on interconnected biogeochemical processes in an aquifer system.</title>
        <authorList>
            <person name="Anantharaman K."/>
            <person name="Brown C.T."/>
            <person name="Hug L.A."/>
            <person name="Sharon I."/>
            <person name="Castelle C.J."/>
            <person name="Probst A.J."/>
            <person name="Thomas B.C."/>
            <person name="Singh A."/>
            <person name="Wilkins M.J."/>
            <person name="Karaoz U."/>
            <person name="Brodie E.L."/>
            <person name="Williams K.H."/>
            <person name="Hubbard S.S."/>
            <person name="Banfield J.F."/>
        </authorList>
    </citation>
    <scope>NUCLEOTIDE SEQUENCE [LARGE SCALE GENOMIC DNA]</scope>
</reference>
<dbReference type="Proteomes" id="UP000177354">
    <property type="component" value="Unassembled WGS sequence"/>
</dbReference>
<evidence type="ECO:0000256" key="2">
    <source>
        <dbReference type="ARBA" id="ARBA00005180"/>
    </source>
</evidence>
<evidence type="ECO:0000256" key="5">
    <source>
        <dbReference type="ARBA" id="ARBA00022533"/>
    </source>
</evidence>
<dbReference type="SUPFAM" id="SSF53271">
    <property type="entry name" value="PRTase-like"/>
    <property type="match status" value="1"/>
</dbReference>
<evidence type="ECO:0000256" key="3">
    <source>
        <dbReference type="ARBA" id="ARBA00009516"/>
    </source>
</evidence>
<dbReference type="EC" id="2.4.2.9" evidence="4"/>